<name>A0A804RJA3_MAIZE</name>
<organism evidence="2 3">
    <name type="scientific">Zea mays</name>
    <name type="common">Maize</name>
    <dbReference type="NCBI Taxonomy" id="4577"/>
    <lineage>
        <taxon>Eukaryota</taxon>
        <taxon>Viridiplantae</taxon>
        <taxon>Streptophyta</taxon>
        <taxon>Embryophyta</taxon>
        <taxon>Tracheophyta</taxon>
        <taxon>Spermatophyta</taxon>
        <taxon>Magnoliopsida</taxon>
        <taxon>Liliopsida</taxon>
        <taxon>Poales</taxon>
        <taxon>Poaceae</taxon>
        <taxon>PACMAD clade</taxon>
        <taxon>Panicoideae</taxon>
        <taxon>Andropogonodae</taxon>
        <taxon>Andropogoneae</taxon>
        <taxon>Tripsacinae</taxon>
        <taxon>Zea</taxon>
    </lineage>
</organism>
<reference evidence="2" key="2">
    <citation type="submission" date="2019-07" db="EMBL/GenBank/DDBJ databases">
        <authorList>
            <person name="Seetharam A."/>
            <person name="Woodhouse M."/>
            <person name="Cannon E."/>
        </authorList>
    </citation>
    <scope>NUCLEOTIDE SEQUENCE [LARGE SCALE GENOMIC DNA]</scope>
    <source>
        <strain evidence="2">cv. B73</strain>
    </source>
</reference>
<protein>
    <recommendedName>
        <fullName evidence="4">Chaperone DnaJ-domain superfamily protein</fullName>
    </recommendedName>
</protein>
<feature type="compositionally biased region" description="Acidic residues" evidence="1">
    <location>
        <begin position="45"/>
        <end position="58"/>
    </location>
</feature>
<dbReference type="AlphaFoldDB" id="A0A804RJA3"/>
<evidence type="ECO:0000256" key="1">
    <source>
        <dbReference type="SAM" id="MobiDB-lite"/>
    </source>
</evidence>
<dbReference type="Proteomes" id="UP000007305">
    <property type="component" value="Chromosome 10"/>
</dbReference>
<accession>A0A804RJA3</accession>
<sequence>MIRLSENTLMAHLSTFLPALMDAKVVNKVQTKKAPTPKIAKQESSDDDTSDETSESDEEPAKKPAAKPLVSVVKNGSKMVKQESSSDEDNSEDESNDDSDDGTLEEEEIVEACFIKIEAAYKMLIDGERRRAYDIEHHVNPMKDSQAWMEWVMKKQKAFDQRGDMTVAAWVEQAHTHQPNCVSNSESNIFSIAILGAAVVSVSVARSTR</sequence>
<feature type="region of interest" description="Disordered" evidence="1">
    <location>
        <begin position="30"/>
        <end position="105"/>
    </location>
</feature>
<reference evidence="2" key="3">
    <citation type="submission" date="2021-05" db="UniProtKB">
        <authorList>
            <consortium name="EnsemblPlants"/>
        </authorList>
    </citation>
    <scope>IDENTIFICATION</scope>
    <source>
        <strain evidence="2">cv. B73</strain>
    </source>
</reference>
<dbReference type="EnsemblPlants" id="Zm00001eb414200_T001">
    <property type="protein sequence ID" value="Zm00001eb414200_P001"/>
    <property type="gene ID" value="Zm00001eb414200"/>
</dbReference>
<dbReference type="InParanoid" id="A0A804RJA3"/>
<dbReference type="Gramene" id="Zm00001eb414200_T001">
    <property type="protein sequence ID" value="Zm00001eb414200_P001"/>
    <property type="gene ID" value="Zm00001eb414200"/>
</dbReference>
<evidence type="ECO:0008006" key="4">
    <source>
        <dbReference type="Google" id="ProtNLM"/>
    </source>
</evidence>
<dbReference type="InterPro" id="IPR036869">
    <property type="entry name" value="J_dom_sf"/>
</dbReference>
<feature type="compositionally biased region" description="Acidic residues" evidence="1">
    <location>
        <begin position="85"/>
        <end position="105"/>
    </location>
</feature>
<evidence type="ECO:0000313" key="2">
    <source>
        <dbReference type="EnsemblPlants" id="Zm00001eb414200_P001"/>
    </source>
</evidence>
<reference evidence="3" key="1">
    <citation type="journal article" date="2009" name="Science">
        <title>The B73 maize genome: complexity, diversity, and dynamics.</title>
        <authorList>
            <person name="Schnable P.S."/>
            <person name="Ware D."/>
            <person name="Fulton R.S."/>
            <person name="Stein J.C."/>
            <person name="Wei F."/>
            <person name="Pasternak S."/>
            <person name="Liang C."/>
            <person name="Zhang J."/>
            <person name="Fulton L."/>
            <person name="Graves T.A."/>
            <person name="Minx P."/>
            <person name="Reily A.D."/>
            <person name="Courtney L."/>
            <person name="Kruchowski S.S."/>
            <person name="Tomlinson C."/>
            <person name="Strong C."/>
            <person name="Delehaunty K."/>
            <person name="Fronick C."/>
            <person name="Courtney B."/>
            <person name="Rock S.M."/>
            <person name="Belter E."/>
            <person name="Du F."/>
            <person name="Kim K."/>
            <person name="Abbott R.M."/>
            <person name="Cotton M."/>
            <person name="Levy A."/>
            <person name="Marchetto P."/>
            <person name="Ochoa K."/>
            <person name="Jackson S.M."/>
            <person name="Gillam B."/>
            <person name="Chen W."/>
            <person name="Yan L."/>
            <person name="Higginbotham J."/>
            <person name="Cardenas M."/>
            <person name="Waligorski J."/>
            <person name="Applebaum E."/>
            <person name="Phelps L."/>
            <person name="Falcone J."/>
            <person name="Kanchi K."/>
            <person name="Thane T."/>
            <person name="Scimone A."/>
            <person name="Thane N."/>
            <person name="Henke J."/>
            <person name="Wang T."/>
            <person name="Ruppert J."/>
            <person name="Shah N."/>
            <person name="Rotter K."/>
            <person name="Hodges J."/>
            <person name="Ingenthron E."/>
            <person name="Cordes M."/>
            <person name="Kohlberg S."/>
            <person name="Sgro J."/>
            <person name="Delgado B."/>
            <person name="Mead K."/>
            <person name="Chinwalla A."/>
            <person name="Leonard S."/>
            <person name="Crouse K."/>
            <person name="Collura K."/>
            <person name="Kudrna D."/>
            <person name="Currie J."/>
            <person name="He R."/>
            <person name="Angelova A."/>
            <person name="Rajasekar S."/>
            <person name="Mueller T."/>
            <person name="Lomeli R."/>
            <person name="Scara G."/>
            <person name="Ko A."/>
            <person name="Delaney K."/>
            <person name="Wissotski M."/>
            <person name="Lopez G."/>
            <person name="Campos D."/>
            <person name="Braidotti M."/>
            <person name="Ashley E."/>
            <person name="Golser W."/>
            <person name="Kim H."/>
            <person name="Lee S."/>
            <person name="Lin J."/>
            <person name="Dujmic Z."/>
            <person name="Kim W."/>
            <person name="Talag J."/>
            <person name="Zuccolo A."/>
            <person name="Fan C."/>
            <person name="Sebastian A."/>
            <person name="Kramer M."/>
            <person name="Spiegel L."/>
            <person name="Nascimento L."/>
            <person name="Zutavern T."/>
            <person name="Miller B."/>
            <person name="Ambroise C."/>
            <person name="Muller S."/>
            <person name="Spooner W."/>
            <person name="Narechania A."/>
            <person name="Ren L."/>
            <person name="Wei S."/>
            <person name="Kumari S."/>
            <person name="Faga B."/>
            <person name="Levy M.J."/>
            <person name="McMahan L."/>
            <person name="Van Buren P."/>
            <person name="Vaughn M.W."/>
            <person name="Ying K."/>
            <person name="Yeh C.-T."/>
            <person name="Emrich S.J."/>
            <person name="Jia Y."/>
            <person name="Kalyanaraman A."/>
            <person name="Hsia A.-P."/>
            <person name="Barbazuk W.B."/>
            <person name="Baucom R.S."/>
            <person name="Brutnell T.P."/>
            <person name="Carpita N.C."/>
            <person name="Chaparro C."/>
            <person name="Chia J.-M."/>
            <person name="Deragon J.-M."/>
            <person name="Estill J.C."/>
            <person name="Fu Y."/>
            <person name="Jeddeloh J.A."/>
            <person name="Han Y."/>
            <person name="Lee H."/>
            <person name="Li P."/>
            <person name="Lisch D.R."/>
            <person name="Liu S."/>
            <person name="Liu Z."/>
            <person name="Nagel D.H."/>
            <person name="McCann M.C."/>
            <person name="SanMiguel P."/>
            <person name="Myers A.M."/>
            <person name="Nettleton D."/>
            <person name="Nguyen J."/>
            <person name="Penning B.W."/>
            <person name="Ponnala L."/>
            <person name="Schneider K.L."/>
            <person name="Schwartz D.C."/>
            <person name="Sharma A."/>
            <person name="Soderlund C."/>
            <person name="Springer N.M."/>
            <person name="Sun Q."/>
            <person name="Wang H."/>
            <person name="Waterman M."/>
            <person name="Westerman R."/>
            <person name="Wolfgruber T.K."/>
            <person name="Yang L."/>
            <person name="Yu Y."/>
            <person name="Zhang L."/>
            <person name="Zhou S."/>
            <person name="Zhu Q."/>
            <person name="Bennetzen J.L."/>
            <person name="Dawe R.K."/>
            <person name="Jiang J."/>
            <person name="Jiang N."/>
            <person name="Presting G.G."/>
            <person name="Wessler S.R."/>
            <person name="Aluru S."/>
            <person name="Martienssen R.A."/>
            <person name="Clifton S.W."/>
            <person name="McCombie W.R."/>
            <person name="Wing R.A."/>
            <person name="Wilson R.K."/>
        </authorList>
    </citation>
    <scope>NUCLEOTIDE SEQUENCE [LARGE SCALE GENOMIC DNA]</scope>
    <source>
        <strain evidence="3">cv. B73</strain>
    </source>
</reference>
<dbReference type="SUPFAM" id="SSF46565">
    <property type="entry name" value="Chaperone J-domain"/>
    <property type="match status" value="1"/>
</dbReference>
<keyword evidence="3" id="KW-1185">Reference proteome</keyword>
<proteinExistence type="predicted"/>
<evidence type="ECO:0000313" key="3">
    <source>
        <dbReference type="Proteomes" id="UP000007305"/>
    </source>
</evidence>